<feature type="transmembrane region" description="Helical" evidence="1">
    <location>
        <begin position="22"/>
        <end position="43"/>
    </location>
</feature>
<keyword evidence="1" id="KW-0812">Transmembrane</keyword>
<feature type="non-terminal residue" evidence="2">
    <location>
        <position position="1"/>
    </location>
</feature>
<feature type="non-terminal residue" evidence="2">
    <location>
        <position position="223"/>
    </location>
</feature>
<sequence>ALGALVPDFNGMFKTDPFKYQFLRYTFLALLMLGNAIGVLLVADIGELQCNKYYPFMASLCFMPWLLGKNPNVALTSFITAWVTWYKGLRWRSLTLNSEETQTKRRKFWKNLSLYILACTIWLSLLAAIFYFNGTFTTANGEKIPVHEAINNFLKSDAWRQTKESIFYLLNIYWHAGFGRAWSDAKGLFDISGEVNAYKVLDLSRGASQDEISKRCRKLSAEH</sequence>
<dbReference type="PANTHER" id="PTHR44733:SF1">
    <property type="entry name" value="DNAJ HOMOLOG SUBFAMILY C MEMBER 22"/>
    <property type="match status" value="1"/>
</dbReference>
<reference evidence="2" key="1">
    <citation type="submission" date="2014-12" db="EMBL/GenBank/DDBJ databases">
        <title>Insight into the proteome of Arion vulgaris.</title>
        <authorList>
            <person name="Aradska J."/>
            <person name="Bulat T."/>
            <person name="Smidak R."/>
            <person name="Sarate P."/>
            <person name="Gangsoo J."/>
            <person name="Sialana F."/>
            <person name="Bilban M."/>
            <person name="Lubec G."/>
        </authorList>
    </citation>
    <scope>NUCLEOTIDE SEQUENCE</scope>
    <source>
        <tissue evidence="2">Skin</tissue>
    </source>
</reference>
<dbReference type="SUPFAM" id="SSF46565">
    <property type="entry name" value="Chaperone J-domain"/>
    <property type="match status" value="1"/>
</dbReference>
<evidence type="ECO:0000313" key="2">
    <source>
        <dbReference type="EMBL" id="CEK62671.1"/>
    </source>
</evidence>
<dbReference type="GO" id="GO:0016020">
    <property type="term" value="C:membrane"/>
    <property type="evidence" value="ECO:0007669"/>
    <property type="project" value="TreeGrafter"/>
</dbReference>
<keyword evidence="1" id="KW-1133">Transmembrane helix</keyword>
<protein>
    <submittedName>
        <fullName evidence="2">Uncharacterized protein</fullName>
    </submittedName>
</protein>
<dbReference type="EMBL" id="HACG01015806">
    <property type="protein sequence ID" value="CEK62671.1"/>
    <property type="molecule type" value="Transcribed_RNA"/>
</dbReference>
<accession>A0A0B6Z437</accession>
<proteinExistence type="predicted"/>
<dbReference type="CDD" id="cd06257">
    <property type="entry name" value="DnaJ"/>
    <property type="match status" value="1"/>
</dbReference>
<dbReference type="PANTHER" id="PTHR44733">
    <property type="entry name" value="DNAJ HOMOLOG SUBFAMILY C MEMBER 22"/>
    <property type="match status" value="1"/>
</dbReference>
<feature type="transmembrane region" description="Helical" evidence="1">
    <location>
        <begin position="112"/>
        <end position="132"/>
    </location>
</feature>
<dbReference type="AlphaFoldDB" id="A0A0B6Z437"/>
<dbReference type="InterPro" id="IPR036869">
    <property type="entry name" value="J_dom_sf"/>
</dbReference>
<organism evidence="2">
    <name type="scientific">Arion vulgaris</name>
    <dbReference type="NCBI Taxonomy" id="1028688"/>
    <lineage>
        <taxon>Eukaryota</taxon>
        <taxon>Metazoa</taxon>
        <taxon>Spiralia</taxon>
        <taxon>Lophotrochozoa</taxon>
        <taxon>Mollusca</taxon>
        <taxon>Gastropoda</taxon>
        <taxon>Heterobranchia</taxon>
        <taxon>Euthyneura</taxon>
        <taxon>Panpulmonata</taxon>
        <taxon>Eupulmonata</taxon>
        <taxon>Stylommatophora</taxon>
        <taxon>Helicina</taxon>
        <taxon>Arionoidea</taxon>
        <taxon>Arionidae</taxon>
        <taxon>Arion</taxon>
    </lineage>
</organism>
<name>A0A0B6Z437_9EUPU</name>
<dbReference type="InterPro" id="IPR001623">
    <property type="entry name" value="DnaJ_domain"/>
</dbReference>
<evidence type="ECO:0000256" key="1">
    <source>
        <dbReference type="SAM" id="Phobius"/>
    </source>
</evidence>
<gene>
    <name evidence="2" type="primary">ORF45842</name>
</gene>
<keyword evidence="1" id="KW-0472">Membrane</keyword>